<accession>A0A840CH83</accession>
<dbReference type="EMBL" id="JACIEQ010000001">
    <property type="protein sequence ID" value="MBB4021507.1"/>
    <property type="molecule type" value="Genomic_DNA"/>
</dbReference>
<name>A0A840CH83_9RHOB</name>
<evidence type="ECO:0000313" key="2">
    <source>
        <dbReference type="Proteomes" id="UP000585681"/>
    </source>
</evidence>
<comment type="caution">
    <text evidence="1">The sequence shown here is derived from an EMBL/GenBank/DDBJ whole genome shotgun (WGS) entry which is preliminary data.</text>
</comment>
<organism evidence="1 2">
    <name type="scientific">Actibacterium naphthalenivorans</name>
    <dbReference type="NCBI Taxonomy" id="1614693"/>
    <lineage>
        <taxon>Bacteria</taxon>
        <taxon>Pseudomonadati</taxon>
        <taxon>Pseudomonadota</taxon>
        <taxon>Alphaproteobacteria</taxon>
        <taxon>Rhodobacterales</taxon>
        <taxon>Roseobacteraceae</taxon>
        <taxon>Actibacterium</taxon>
    </lineage>
</organism>
<evidence type="ECO:0000313" key="1">
    <source>
        <dbReference type="EMBL" id="MBB4021507.1"/>
    </source>
</evidence>
<gene>
    <name evidence="1" type="ORF">GGR17_001298</name>
</gene>
<dbReference type="RefSeq" id="WP_037203623.1">
    <property type="nucleotide sequence ID" value="NZ_JACIEQ010000001.1"/>
</dbReference>
<keyword evidence="2" id="KW-1185">Reference proteome</keyword>
<proteinExistence type="predicted"/>
<dbReference type="Proteomes" id="UP000585681">
    <property type="component" value="Unassembled WGS sequence"/>
</dbReference>
<dbReference type="AlphaFoldDB" id="A0A840CH83"/>
<reference evidence="1" key="1">
    <citation type="submission" date="2020-08" db="EMBL/GenBank/DDBJ databases">
        <title>Genomic Encyclopedia of Type Strains, Phase IV (KMG-IV): sequencing the most valuable type-strain genomes for metagenomic binning, comparative biology and taxonomic classification.</title>
        <authorList>
            <person name="Goeker M."/>
        </authorList>
    </citation>
    <scope>NUCLEOTIDE SEQUENCE [LARGE SCALE GENOMIC DNA]</scope>
    <source>
        <strain evidence="1">DSM 105040</strain>
    </source>
</reference>
<protein>
    <submittedName>
        <fullName evidence="1">Uncharacterized protein</fullName>
    </submittedName>
</protein>
<sequence>MSLDAFDGQMSGLQSPATRIEEIIPDDATDLARVTRALNVAQAGLVRLITLSGDQSDVFIGAGVAFPIRATRVMATGTTATGIRGLS</sequence>